<dbReference type="NCBIfam" id="NF042931">
    <property type="entry name" value="SAG1386_EF1546"/>
    <property type="match status" value="1"/>
</dbReference>
<dbReference type="CDD" id="cd00118">
    <property type="entry name" value="LysM"/>
    <property type="match status" value="1"/>
</dbReference>
<dbReference type="Pfam" id="PF01476">
    <property type="entry name" value="LysM"/>
    <property type="match status" value="1"/>
</dbReference>
<name>A0ABQ5JPP6_9LACO</name>
<feature type="region of interest" description="Disordered" evidence="1">
    <location>
        <begin position="69"/>
        <end position="138"/>
    </location>
</feature>
<organism evidence="4 5">
    <name type="scientific">Furfurilactobacillus curtus</name>
    <dbReference type="NCBI Taxonomy" id="1746200"/>
    <lineage>
        <taxon>Bacteria</taxon>
        <taxon>Bacillati</taxon>
        <taxon>Bacillota</taxon>
        <taxon>Bacilli</taxon>
        <taxon>Lactobacillales</taxon>
        <taxon>Lactobacillaceae</taxon>
        <taxon>Furfurilactobacillus</taxon>
    </lineage>
</organism>
<accession>A0ABQ5JPP6</accession>
<comment type="caution">
    <text evidence="4">The sequence shown here is derived from an EMBL/GenBank/DDBJ whole genome shotgun (WGS) entry which is preliminary data.</text>
</comment>
<keyword evidence="2" id="KW-0472">Membrane</keyword>
<keyword evidence="2" id="KW-1133">Transmembrane helix</keyword>
<sequence>MSQNNDPKQQKPWDKQFAADHDELSRTENRKRSSHNSLITGILVLVIIALASVPVWYFVSNMNSFNHPQGSAPVSVSASKKKSASSKASVKTSDQKASTKTAKAAVSASSVTESESVSSTSSESASAASSSSSSNSDEKYVTVEAGQGLYRVAVNNGISLQQLLTLNGLSNGAQVAPGQQLRVK</sequence>
<evidence type="ECO:0000313" key="4">
    <source>
        <dbReference type="EMBL" id="GKT05081.1"/>
    </source>
</evidence>
<evidence type="ECO:0000259" key="3">
    <source>
        <dbReference type="PROSITE" id="PS51782"/>
    </source>
</evidence>
<dbReference type="Gene3D" id="3.10.350.10">
    <property type="entry name" value="LysM domain"/>
    <property type="match status" value="1"/>
</dbReference>
<dbReference type="InterPro" id="IPR049981">
    <property type="entry name" value="SPy_0802-like"/>
</dbReference>
<gene>
    <name evidence="4" type="ORF">JCM31185_03700</name>
</gene>
<dbReference type="Proteomes" id="UP001628078">
    <property type="component" value="Unassembled WGS sequence"/>
</dbReference>
<keyword evidence="2" id="KW-0812">Transmembrane</keyword>
<evidence type="ECO:0000313" key="5">
    <source>
        <dbReference type="Proteomes" id="UP001628078"/>
    </source>
</evidence>
<keyword evidence="5" id="KW-1185">Reference proteome</keyword>
<dbReference type="SMART" id="SM00257">
    <property type="entry name" value="LysM"/>
    <property type="match status" value="1"/>
</dbReference>
<dbReference type="InterPro" id="IPR036779">
    <property type="entry name" value="LysM_dom_sf"/>
</dbReference>
<evidence type="ECO:0000256" key="1">
    <source>
        <dbReference type="SAM" id="MobiDB-lite"/>
    </source>
</evidence>
<feature type="domain" description="LysM" evidence="3">
    <location>
        <begin position="139"/>
        <end position="183"/>
    </location>
</feature>
<dbReference type="EMBL" id="BQXO01000001">
    <property type="protein sequence ID" value="GKT05081.1"/>
    <property type="molecule type" value="Genomic_DNA"/>
</dbReference>
<feature type="transmembrane region" description="Helical" evidence="2">
    <location>
        <begin position="38"/>
        <end position="59"/>
    </location>
</feature>
<feature type="compositionally biased region" description="Low complexity" evidence="1">
    <location>
        <begin position="85"/>
        <end position="134"/>
    </location>
</feature>
<proteinExistence type="predicted"/>
<dbReference type="InterPro" id="IPR018392">
    <property type="entry name" value="LysM"/>
</dbReference>
<feature type="region of interest" description="Disordered" evidence="1">
    <location>
        <begin position="1"/>
        <end position="33"/>
    </location>
</feature>
<evidence type="ECO:0000256" key="2">
    <source>
        <dbReference type="SAM" id="Phobius"/>
    </source>
</evidence>
<feature type="compositionally biased region" description="Basic and acidic residues" evidence="1">
    <location>
        <begin position="8"/>
        <end position="31"/>
    </location>
</feature>
<protein>
    <submittedName>
        <fullName evidence="4">Peptidoglycan-binding protein</fullName>
    </submittedName>
</protein>
<reference evidence="4 5" key="1">
    <citation type="submission" date="2022-03" db="EMBL/GenBank/DDBJ databases">
        <title>Draft genome sequence of Furfurilactobacillus curtus JCM 31185.</title>
        <authorList>
            <person name="Suzuki S."/>
            <person name="Endo A."/>
            <person name="Kajikawa A."/>
        </authorList>
    </citation>
    <scope>NUCLEOTIDE SEQUENCE [LARGE SCALE GENOMIC DNA]</scope>
    <source>
        <strain evidence="4 5">JCM 31185</strain>
    </source>
</reference>
<dbReference type="PROSITE" id="PS51782">
    <property type="entry name" value="LYSM"/>
    <property type="match status" value="1"/>
</dbReference>
<dbReference type="SUPFAM" id="SSF54106">
    <property type="entry name" value="LysM domain"/>
    <property type="match status" value="1"/>
</dbReference>
<dbReference type="RefSeq" id="WP_407882345.1">
    <property type="nucleotide sequence ID" value="NZ_BQXO01000001.1"/>
</dbReference>